<dbReference type="GO" id="GO:0005829">
    <property type="term" value="C:cytosol"/>
    <property type="evidence" value="ECO:0007669"/>
    <property type="project" value="TreeGrafter"/>
</dbReference>
<dbReference type="SUPFAM" id="SSF54909">
    <property type="entry name" value="Dimeric alpha+beta barrel"/>
    <property type="match status" value="1"/>
</dbReference>
<dbReference type="AlphaFoldDB" id="A0A9X2WV55"/>
<dbReference type="Pfam" id="PF03992">
    <property type="entry name" value="ABM"/>
    <property type="match status" value="1"/>
</dbReference>
<name>A0A9X2WV55_9GAMM</name>
<reference evidence="2" key="1">
    <citation type="journal article" date="2023" name="Int. J. Syst. Evol. Microbiol.">
        <title>&lt;i&gt;Shewanella septentrionalis&lt;/i&gt; sp. nov. and &lt;i&gt;Shewanella holmiensis&lt;/i&gt; sp. nov., isolated from Baltic Sea water and sediments.</title>
        <authorList>
            <person name="Martin-Rodriguez A.J."/>
            <person name="Thorell K."/>
            <person name="Joffre E."/>
            <person name="Jensie-Markopoulos S."/>
            <person name="Moore E.R.B."/>
            <person name="Sjoling A."/>
        </authorList>
    </citation>
    <scope>NUCLEOTIDE SEQUENCE</scope>
    <source>
        <strain evidence="2">SP1W3</strain>
    </source>
</reference>
<evidence type="ECO:0000259" key="1">
    <source>
        <dbReference type="PROSITE" id="PS51725"/>
    </source>
</evidence>
<keyword evidence="3" id="KW-1185">Reference proteome</keyword>
<comment type="caution">
    <text evidence="2">The sequence shown here is derived from an EMBL/GenBank/DDBJ whole genome shotgun (WGS) entry which is preliminary data.</text>
</comment>
<dbReference type="InterPro" id="IPR007138">
    <property type="entry name" value="ABM_dom"/>
</dbReference>
<gene>
    <name evidence="2" type="ORF">NE536_11855</name>
</gene>
<dbReference type="Gene3D" id="3.30.70.100">
    <property type="match status" value="1"/>
</dbReference>
<dbReference type="GO" id="GO:0004497">
    <property type="term" value="F:monooxygenase activity"/>
    <property type="evidence" value="ECO:0007669"/>
    <property type="project" value="UniProtKB-KW"/>
</dbReference>
<dbReference type="GeneID" id="301341501"/>
<dbReference type="InterPro" id="IPR011008">
    <property type="entry name" value="Dimeric_a/b-barrel"/>
</dbReference>
<proteinExistence type="predicted"/>
<accession>A0A9X2WV55</accession>
<dbReference type="PANTHER" id="PTHR33336">
    <property type="entry name" value="QUINOL MONOOXYGENASE YGIN-RELATED"/>
    <property type="match status" value="1"/>
</dbReference>
<keyword evidence="2" id="KW-0560">Oxidoreductase</keyword>
<dbReference type="PROSITE" id="PS51725">
    <property type="entry name" value="ABM"/>
    <property type="match status" value="1"/>
</dbReference>
<dbReference type="Proteomes" id="UP001155604">
    <property type="component" value="Unassembled WGS sequence"/>
</dbReference>
<dbReference type="PANTHER" id="PTHR33336:SF3">
    <property type="entry name" value="ABM DOMAIN-CONTAINING PROTEIN"/>
    <property type="match status" value="1"/>
</dbReference>
<dbReference type="InterPro" id="IPR050744">
    <property type="entry name" value="AI-2_Isomerase_LsrG"/>
</dbReference>
<sequence>MKITVFAQIIANQGQSDTLFKILKQLVTDTHTEAGCIEYKLHHSLDDENIFWMYEIWQSQAALDEHMASTHFQAFVAQTADIINRADIHKSYAC</sequence>
<dbReference type="EMBL" id="JAMTCC010000018">
    <property type="protein sequence ID" value="MCT7946048.1"/>
    <property type="molecule type" value="Genomic_DNA"/>
</dbReference>
<feature type="domain" description="ABM" evidence="1">
    <location>
        <begin position="3"/>
        <end position="94"/>
    </location>
</feature>
<keyword evidence="2" id="KW-0503">Monooxygenase</keyword>
<protein>
    <submittedName>
        <fullName evidence="2">Antibiotic biosynthesis monooxygenase</fullName>
    </submittedName>
</protein>
<organism evidence="2 3">
    <name type="scientific">Shewanella septentrionalis</name>
    <dbReference type="NCBI Taxonomy" id="2952223"/>
    <lineage>
        <taxon>Bacteria</taxon>
        <taxon>Pseudomonadati</taxon>
        <taxon>Pseudomonadota</taxon>
        <taxon>Gammaproteobacteria</taxon>
        <taxon>Alteromonadales</taxon>
        <taxon>Shewanellaceae</taxon>
        <taxon>Shewanella</taxon>
    </lineage>
</organism>
<evidence type="ECO:0000313" key="2">
    <source>
        <dbReference type="EMBL" id="MCT7946048.1"/>
    </source>
</evidence>
<evidence type="ECO:0000313" key="3">
    <source>
        <dbReference type="Proteomes" id="UP001155604"/>
    </source>
</evidence>
<dbReference type="RefSeq" id="WP_168825853.1">
    <property type="nucleotide sequence ID" value="NZ_JAMTCC010000018.1"/>
</dbReference>